<evidence type="ECO:0000256" key="8">
    <source>
        <dbReference type="SAM" id="MobiDB-lite"/>
    </source>
</evidence>
<evidence type="ECO:0000313" key="11">
    <source>
        <dbReference type="Proteomes" id="UP000694423"/>
    </source>
</evidence>
<reference evidence="10" key="1">
    <citation type="submission" date="2025-08" db="UniProtKB">
        <authorList>
            <consortium name="Ensembl"/>
        </authorList>
    </citation>
    <scope>IDENTIFICATION</scope>
</reference>
<dbReference type="Pfam" id="PF03248">
    <property type="entry name" value="Rer1"/>
    <property type="match status" value="1"/>
</dbReference>
<sequence length="241" mass="26030">VAGAAASVLGGGRAGPAAKRGSGGKPEPLGWQLGGEGGDPLGRGCLGRGALPRAQGPRRAQWPLPHLTPGRPCEPRCRALALGREDAAGPRRARLPEACRKACFPFCRTAVCLGAVPGPPDLARMSEGDSIGESVHGKPSMVYRFFTRLGQIYQSWLDKSTPYTAVRWIVTLGLSFIYMIRVYLLQMMVLPYLQSKMKNFGLSLEGSQSLNSGTLPLKASWLLWHVHSLRLSTFLFFGQSL</sequence>
<dbReference type="GO" id="GO:0006890">
    <property type="term" value="P:retrograde vesicle-mediated transport, Golgi to endoplasmic reticulum"/>
    <property type="evidence" value="ECO:0007669"/>
    <property type="project" value="TreeGrafter"/>
</dbReference>
<evidence type="ECO:0000313" key="10">
    <source>
        <dbReference type="Ensembl" id="ENSDNVP00000025563.1"/>
    </source>
</evidence>
<comment type="function">
    <text evidence="1">Involved in the retrieval of endoplasmic reticulum membrane proteins from the early Golgi compartment.</text>
</comment>
<keyword evidence="5 9" id="KW-0812">Transmembrane</keyword>
<accession>A0A8C4KL00</accession>
<comment type="similarity">
    <text evidence="3">Belongs to the RER1 family.</text>
</comment>
<evidence type="ECO:0000256" key="7">
    <source>
        <dbReference type="ARBA" id="ARBA00023136"/>
    </source>
</evidence>
<keyword evidence="6 9" id="KW-1133">Transmembrane helix</keyword>
<name>A0A8C4KL00_DRONO</name>
<dbReference type="GO" id="GO:0005783">
    <property type="term" value="C:endoplasmic reticulum"/>
    <property type="evidence" value="ECO:0007669"/>
    <property type="project" value="GOC"/>
</dbReference>
<evidence type="ECO:0000256" key="1">
    <source>
        <dbReference type="ARBA" id="ARBA00003348"/>
    </source>
</evidence>
<dbReference type="AlphaFoldDB" id="A0A8C4KL00"/>
<dbReference type="Ensembl" id="ENSDNVT00000030923.1">
    <property type="protein sequence ID" value="ENSDNVP00000025563.1"/>
    <property type="gene ID" value="ENSDNVG00000017776.1"/>
</dbReference>
<comment type="subcellular location">
    <subcellularLocation>
        <location evidence="2">Membrane</location>
        <topology evidence="2">Multi-pass membrane protein</topology>
    </subcellularLocation>
</comment>
<feature type="compositionally biased region" description="Gly residues" evidence="8">
    <location>
        <begin position="32"/>
        <end position="47"/>
    </location>
</feature>
<proteinExistence type="inferred from homology"/>
<dbReference type="Proteomes" id="UP000694423">
    <property type="component" value="Unplaced"/>
</dbReference>
<reference evidence="10" key="2">
    <citation type="submission" date="2025-09" db="UniProtKB">
        <authorList>
            <consortium name="Ensembl"/>
        </authorList>
    </citation>
    <scope>IDENTIFICATION</scope>
</reference>
<feature type="compositionally biased region" description="Low complexity" evidence="8">
    <location>
        <begin position="15"/>
        <end position="31"/>
    </location>
</feature>
<keyword evidence="11" id="KW-1185">Reference proteome</keyword>
<protein>
    <recommendedName>
        <fullName evidence="4">Protein RER1</fullName>
    </recommendedName>
</protein>
<feature type="region of interest" description="Disordered" evidence="8">
    <location>
        <begin position="1"/>
        <end position="68"/>
    </location>
</feature>
<evidence type="ECO:0000256" key="9">
    <source>
        <dbReference type="SAM" id="Phobius"/>
    </source>
</evidence>
<gene>
    <name evidence="10" type="primary">RER1</name>
</gene>
<organism evidence="10 11">
    <name type="scientific">Dromaius novaehollandiae</name>
    <name type="common">Emu</name>
    <dbReference type="NCBI Taxonomy" id="8790"/>
    <lineage>
        <taxon>Eukaryota</taxon>
        <taxon>Metazoa</taxon>
        <taxon>Chordata</taxon>
        <taxon>Craniata</taxon>
        <taxon>Vertebrata</taxon>
        <taxon>Euteleostomi</taxon>
        <taxon>Archelosauria</taxon>
        <taxon>Archosauria</taxon>
        <taxon>Dinosauria</taxon>
        <taxon>Saurischia</taxon>
        <taxon>Theropoda</taxon>
        <taxon>Coelurosauria</taxon>
        <taxon>Aves</taxon>
        <taxon>Palaeognathae</taxon>
        <taxon>Casuariiformes</taxon>
        <taxon>Dromaiidae</taxon>
        <taxon>Dromaius</taxon>
    </lineage>
</organism>
<evidence type="ECO:0000256" key="6">
    <source>
        <dbReference type="ARBA" id="ARBA00022989"/>
    </source>
</evidence>
<evidence type="ECO:0000256" key="5">
    <source>
        <dbReference type="ARBA" id="ARBA00022692"/>
    </source>
</evidence>
<dbReference type="GO" id="GO:0000139">
    <property type="term" value="C:Golgi membrane"/>
    <property type="evidence" value="ECO:0007669"/>
    <property type="project" value="TreeGrafter"/>
</dbReference>
<dbReference type="GO" id="GO:0006621">
    <property type="term" value="P:protein retention in ER lumen"/>
    <property type="evidence" value="ECO:0007669"/>
    <property type="project" value="TreeGrafter"/>
</dbReference>
<evidence type="ECO:0000256" key="4">
    <source>
        <dbReference type="ARBA" id="ARBA00014112"/>
    </source>
</evidence>
<evidence type="ECO:0000256" key="3">
    <source>
        <dbReference type="ARBA" id="ARBA00006070"/>
    </source>
</evidence>
<keyword evidence="7 9" id="KW-0472">Membrane</keyword>
<evidence type="ECO:0000256" key="2">
    <source>
        <dbReference type="ARBA" id="ARBA00004141"/>
    </source>
</evidence>
<dbReference type="InterPro" id="IPR004932">
    <property type="entry name" value="Rer1"/>
</dbReference>
<dbReference type="PANTHER" id="PTHR10743:SF0">
    <property type="entry name" value="PROTEIN RER1"/>
    <property type="match status" value="1"/>
</dbReference>
<feature type="transmembrane region" description="Helical" evidence="9">
    <location>
        <begin position="168"/>
        <end position="193"/>
    </location>
</feature>
<dbReference type="PANTHER" id="PTHR10743">
    <property type="entry name" value="PROTEIN RER1"/>
    <property type="match status" value="1"/>
</dbReference>